<sequence>MDDIWPVVTIITVLFGASEAYVSALCDQSTANWERLDDYEYKVFCLDSYISFSSAEQTCNQHDAHLVSIHSMRENDFVHDLIGLRLDRLIYSWIGLYRDYVGDDWKWTDGSEVDYLNWGYHQPDNYNNIPGFGPENCAQMYIVPRLAWDTYWNDVKCDIGGHYFVCKRMTDHRPEYVPQKMAKYR</sequence>
<gene>
    <name evidence="3" type="ORF">ANCCEY_01176</name>
</gene>
<dbReference type="PROSITE" id="PS50041">
    <property type="entry name" value="C_TYPE_LECTIN_2"/>
    <property type="match status" value="1"/>
</dbReference>
<dbReference type="SMART" id="SM00034">
    <property type="entry name" value="CLECT"/>
    <property type="match status" value="1"/>
</dbReference>
<feature type="domain" description="C-type lectin" evidence="2">
    <location>
        <begin position="41"/>
        <end position="158"/>
    </location>
</feature>
<reference evidence="3 4" key="1">
    <citation type="submission" date="2013-05" db="EMBL/GenBank/DDBJ databases">
        <title>Draft genome of the parasitic nematode Anyclostoma ceylanicum.</title>
        <authorList>
            <person name="Mitreva M."/>
        </authorList>
    </citation>
    <scope>NUCLEOTIDE SEQUENCE [LARGE SCALE GENOMIC DNA]</scope>
</reference>
<dbReference type="InterPro" id="IPR016187">
    <property type="entry name" value="CTDL_fold"/>
</dbReference>
<dbReference type="CDD" id="cd00037">
    <property type="entry name" value="CLECT"/>
    <property type="match status" value="1"/>
</dbReference>
<dbReference type="InterPro" id="IPR001304">
    <property type="entry name" value="C-type_lectin-like"/>
</dbReference>
<dbReference type="SUPFAM" id="SSF56436">
    <property type="entry name" value="C-type lectin-like"/>
    <property type="match status" value="1"/>
</dbReference>
<dbReference type="InterPro" id="IPR016186">
    <property type="entry name" value="C-type_lectin-like/link_sf"/>
</dbReference>
<feature type="chain" id="PRO_5002307862" evidence="1">
    <location>
        <begin position="21"/>
        <end position="185"/>
    </location>
</feature>
<proteinExistence type="predicted"/>
<dbReference type="InterPro" id="IPR050111">
    <property type="entry name" value="C-type_lectin/snaclec_domain"/>
</dbReference>
<keyword evidence="4" id="KW-1185">Reference proteome</keyword>
<accession>A0A0D6MD01</accession>
<name>A0A0D6MD01_9BILA</name>
<keyword evidence="1" id="KW-0732">Signal</keyword>
<organism evidence="3 4">
    <name type="scientific">Ancylostoma ceylanicum</name>
    <dbReference type="NCBI Taxonomy" id="53326"/>
    <lineage>
        <taxon>Eukaryota</taxon>
        <taxon>Metazoa</taxon>
        <taxon>Ecdysozoa</taxon>
        <taxon>Nematoda</taxon>
        <taxon>Chromadorea</taxon>
        <taxon>Rhabditida</taxon>
        <taxon>Rhabditina</taxon>
        <taxon>Rhabditomorpha</taxon>
        <taxon>Strongyloidea</taxon>
        <taxon>Ancylostomatidae</taxon>
        <taxon>Ancylostomatinae</taxon>
        <taxon>Ancylostoma</taxon>
    </lineage>
</organism>
<dbReference type="EMBL" id="KE124789">
    <property type="protein sequence ID" value="EPB79802.1"/>
    <property type="molecule type" value="Genomic_DNA"/>
</dbReference>
<evidence type="ECO:0000313" key="3">
    <source>
        <dbReference type="EMBL" id="EPB79802.1"/>
    </source>
</evidence>
<feature type="signal peptide" evidence="1">
    <location>
        <begin position="1"/>
        <end position="20"/>
    </location>
</feature>
<dbReference type="AlphaFoldDB" id="A0A0D6MD01"/>
<evidence type="ECO:0000256" key="1">
    <source>
        <dbReference type="SAM" id="SignalP"/>
    </source>
</evidence>
<dbReference type="Pfam" id="PF00059">
    <property type="entry name" value="Lectin_C"/>
    <property type="match status" value="1"/>
</dbReference>
<dbReference type="Proteomes" id="UP000054495">
    <property type="component" value="Unassembled WGS sequence"/>
</dbReference>
<evidence type="ECO:0000313" key="4">
    <source>
        <dbReference type="Proteomes" id="UP000054495"/>
    </source>
</evidence>
<protein>
    <submittedName>
        <fullName evidence="3">Lectin C-type domain protein</fullName>
    </submittedName>
</protein>
<evidence type="ECO:0000259" key="2">
    <source>
        <dbReference type="PROSITE" id="PS50041"/>
    </source>
</evidence>
<dbReference type="PANTHER" id="PTHR22803">
    <property type="entry name" value="MANNOSE, PHOSPHOLIPASE, LECTIN RECEPTOR RELATED"/>
    <property type="match status" value="1"/>
</dbReference>
<dbReference type="Gene3D" id="3.10.100.10">
    <property type="entry name" value="Mannose-Binding Protein A, subunit A"/>
    <property type="match status" value="1"/>
</dbReference>